<comment type="similarity">
    <text evidence="1 2">Belongs to the anti-sigma-factor antagonist family.</text>
</comment>
<evidence type="ECO:0000259" key="3">
    <source>
        <dbReference type="PROSITE" id="PS50801"/>
    </source>
</evidence>
<dbReference type="PROSITE" id="PS50801">
    <property type="entry name" value="STAS"/>
    <property type="match status" value="1"/>
</dbReference>
<dbReference type="AlphaFoldDB" id="A0A1G6K0Y8"/>
<dbReference type="EMBL" id="FMZZ01000001">
    <property type="protein sequence ID" value="SDC24531.1"/>
    <property type="molecule type" value="Genomic_DNA"/>
</dbReference>
<dbReference type="InterPro" id="IPR036513">
    <property type="entry name" value="STAS_dom_sf"/>
</dbReference>
<accession>A0A1G6K0Y8</accession>
<dbReference type="Proteomes" id="UP000199501">
    <property type="component" value="Unassembled WGS sequence"/>
</dbReference>
<dbReference type="NCBIfam" id="TIGR00377">
    <property type="entry name" value="ant_ant_sig"/>
    <property type="match status" value="1"/>
</dbReference>
<dbReference type="InterPro" id="IPR003658">
    <property type="entry name" value="Anti-sigma_ant"/>
</dbReference>
<evidence type="ECO:0000256" key="2">
    <source>
        <dbReference type="RuleBase" id="RU003749"/>
    </source>
</evidence>
<dbReference type="PANTHER" id="PTHR33495">
    <property type="entry name" value="ANTI-SIGMA FACTOR ANTAGONIST TM_1081-RELATED-RELATED"/>
    <property type="match status" value="1"/>
</dbReference>
<sequence length="123" mass="12583">MTGTLLTTTTHQRDDRLIVHVDGEVDLGSAPRLTAALDSAIAAAAAATAVPKAIVADLTSVTFLASAGLAALVESDDQCRARGISFVVVLAPDGPARRALEITGLLTVLTVTDTVEQALAHQP</sequence>
<name>A0A1G6K0Y8_9PSEU</name>
<dbReference type="OrthoDB" id="3576064at2"/>
<dbReference type="CDD" id="cd07043">
    <property type="entry name" value="STAS_anti-anti-sigma_factors"/>
    <property type="match status" value="1"/>
</dbReference>
<keyword evidence="5" id="KW-1185">Reference proteome</keyword>
<organism evidence="4 5">
    <name type="scientific">Actinokineospora iranica</name>
    <dbReference type="NCBI Taxonomy" id="1271860"/>
    <lineage>
        <taxon>Bacteria</taxon>
        <taxon>Bacillati</taxon>
        <taxon>Actinomycetota</taxon>
        <taxon>Actinomycetes</taxon>
        <taxon>Pseudonocardiales</taxon>
        <taxon>Pseudonocardiaceae</taxon>
        <taxon>Actinokineospora</taxon>
    </lineage>
</organism>
<evidence type="ECO:0000313" key="4">
    <source>
        <dbReference type="EMBL" id="SDC24531.1"/>
    </source>
</evidence>
<dbReference type="PANTHER" id="PTHR33495:SF2">
    <property type="entry name" value="ANTI-SIGMA FACTOR ANTAGONIST TM_1081-RELATED"/>
    <property type="match status" value="1"/>
</dbReference>
<evidence type="ECO:0000256" key="1">
    <source>
        <dbReference type="ARBA" id="ARBA00009013"/>
    </source>
</evidence>
<reference evidence="5" key="1">
    <citation type="submission" date="2016-10" db="EMBL/GenBank/DDBJ databases">
        <authorList>
            <person name="Varghese N."/>
            <person name="Submissions S."/>
        </authorList>
    </citation>
    <scope>NUCLEOTIDE SEQUENCE [LARGE SCALE GENOMIC DNA]</scope>
    <source>
        <strain evidence="5">IBRC-M 10403</strain>
    </source>
</reference>
<dbReference type="InterPro" id="IPR002645">
    <property type="entry name" value="STAS_dom"/>
</dbReference>
<dbReference type="SUPFAM" id="SSF52091">
    <property type="entry name" value="SpoIIaa-like"/>
    <property type="match status" value="1"/>
</dbReference>
<evidence type="ECO:0000313" key="5">
    <source>
        <dbReference type="Proteomes" id="UP000199501"/>
    </source>
</evidence>
<protein>
    <recommendedName>
        <fullName evidence="2">Anti-sigma factor antagonist</fullName>
    </recommendedName>
</protein>
<dbReference type="GO" id="GO:0043856">
    <property type="term" value="F:anti-sigma factor antagonist activity"/>
    <property type="evidence" value="ECO:0007669"/>
    <property type="project" value="InterPro"/>
</dbReference>
<proteinExistence type="inferred from homology"/>
<dbReference type="Gene3D" id="3.30.750.24">
    <property type="entry name" value="STAS domain"/>
    <property type="match status" value="1"/>
</dbReference>
<dbReference type="Pfam" id="PF01740">
    <property type="entry name" value="STAS"/>
    <property type="match status" value="1"/>
</dbReference>
<dbReference type="STRING" id="1271860.SAMN05216174_101652"/>
<dbReference type="RefSeq" id="WP_091447978.1">
    <property type="nucleotide sequence ID" value="NZ_FMZZ01000001.1"/>
</dbReference>
<gene>
    <name evidence="4" type="ORF">SAMN05216174_101652</name>
</gene>
<feature type="domain" description="STAS" evidence="3">
    <location>
        <begin position="6"/>
        <end position="122"/>
    </location>
</feature>